<evidence type="ECO:0000259" key="7">
    <source>
        <dbReference type="Pfam" id="PF08511"/>
    </source>
</evidence>
<accession>A0ABZ2C4K2</accession>
<dbReference type="Proteomes" id="UP001330434">
    <property type="component" value="Chromosome"/>
</dbReference>
<feature type="domain" description="COQ9 C-terminal" evidence="7">
    <location>
        <begin position="121"/>
        <end position="189"/>
    </location>
</feature>
<evidence type="ECO:0000256" key="1">
    <source>
        <dbReference type="ARBA" id="ARBA00004749"/>
    </source>
</evidence>
<evidence type="ECO:0000256" key="3">
    <source>
        <dbReference type="ARBA" id="ARBA00022688"/>
    </source>
</evidence>
<keyword evidence="5" id="KW-0446">Lipid-binding</keyword>
<dbReference type="Gene3D" id="1.10.357.10">
    <property type="entry name" value="Tetracycline Repressor, domain 2"/>
    <property type="match status" value="1"/>
</dbReference>
<evidence type="ECO:0000256" key="6">
    <source>
        <dbReference type="ARBA" id="ARBA00058104"/>
    </source>
</evidence>
<evidence type="ECO:0000256" key="5">
    <source>
        <dbReference type="ARBA" id="ARBA00023121"/>
    </source>
</evidence>
<reference evidence="8 9" key="1">
    <citation type="journal article" date="2024" name="Environ. Microbiol.">
        <title>Novel evolutionary insights on the interactions of the Holosporales (Alphaproteobacteria) with eukaryotic hosts from comparative genomics.</title>
        <authorList>
            <person name="Giovannini M."/>
            <person name="Petroni G."/>
            <person name="Castelli M."/>
        </authorList>
    </citation>
    <scope>NUCLEOTIDE SEQUENCE [LARGE SCALE GENOMIC DNA]</scope>
    <source>
        <strain evidence="8 9">US_Bl 15I1</strain>
    </source>
</reference>
<comment type="function">
    <text evidence="6">Membrane-associated protein that warps the membrane surface to access and bind aromatic isoprenes with high specificity, including ubiquinone (CoQ) isoprene intermediates and presents them directly to COQ7, therefore facilitating the COQ7-mediated hydroxylase step. Participates in the biosynthesis of coenzyme Q, also named ubiquinone, an essential lipid-soluble electron transporter for aerobic cellular respiration.</text>
</comment>
<dbReference type="RefSeq" id="WP_331256153.1">
    <property type="nucleotide sequence ID" value="NZ_CP133270.1"/>
</dbReference>
<organism evidence="8 9">
    <name type="scientific">Candidatus Bealeia paramacronuclearis</name>
    <dbReference type="NCBI Taxonomy" id="1921001"/>
    <lineage>
        <taxon>Bacteria</taxon>
        <taxon>Pseudomonadati</taxon>
        <taxon>Pseudomonadota</taxon>
        <taxon>Alphaproteobacteria</taxon>
        <taxon>Holosporales</taxon>
        <taxon>Holosporaceae</taxon>
        <taxon>Candidatus Bealeia</taxon>
    </lineage>
</organism>
<dbReference type="Pfam" id="PF08511">
    <property type="entry name" value="COQ9"/>
    <property type="match status" value="1"/>
</dbReference>
<gene>
    <name evidence="8" type="ORF">Bealeia1_01594</name>
</gene>
<evidence type="ECO:0000313" key="8">
    <source>
        <dbReference type="EMBL" id="WVX67392.1"/>
    </source>
</evidence>
<dbReference type="InterPro" id="IPR013718">
    <property type="entry name" value="COQ9_C"/>
</dbReference>
<keyword evidence="9" id="KW-1185">Reference proteome</keyword>
<dbReference type="EMBL" id="CP133270">
    <property type="protein sequence ID" value="WVX67392.1"/>
    <property type="molecule type" value="Genomic_DNA"/>
</dbReference>
<evidence type="ECO:0000256" key="4">
    <source>
        <dbReference type="ARBA" id="ARBA00022946"/>
    </source>
</evidence>
<dbReference type="PANTHER" id="PTHR21427">
    <property type="entry name" value="UBIQUINONE BIOSYNTHESIS PROTEIN COQ9, MITOCHONDRIAL"/>
    <property type="match status" value="1"/>
</dbReference>
<comment type="similarity">
    <text evidence="2">Belongs to the COQ9 family.</text>
</comment>
<sequence length="217" mass="25488">MGDTPFYDRNVLKVEILEKALSHVSFLGWKDPLILESLQDMNQDPSWSWRLFPEGVRDLLEFWSNSLDQEMLKILNKEGTSHLKIREKITLAVKTRLILLESHKDAARQAFYYFSKPQQIPLALRLSAKTVDEIWYWAGDKSTDYNYYTKRLLLGGVYSSTLFYWLKDESPDHQKTWDFLERRINTVLELPKLPQKAQACTKDLAHRLREVVGALRP</sequence>
<evidence type="ECO:0000256" key="2">
    <source>
        <dbReference type="ARBA" id="ARBA00010766"/>
    </source>
</evidence>
<name>A0ABZ2C4K2_9PROT</name>
<comment type="pathway">
    <text evidence="1">Cofactor biosynthesis; ubiquinone biosynthesis.</text>
</comment>
<dbReference type="PANTHER" id="PTHR21427:SF19">
    <property type="entry name" value="UBIQUINONE BIOSYNTHESIS PROTEIN COQ9, MITOCHONDRIAL"/>
    <property type="match status" value="1"/>
</dbReference>
<dbReference type="InterPro" id="IPR012762">
    <property type="entry name" value="Ubiq_biosynth_COQ9"/>
</dbReference>
<keyword evidence="3" id="KW-0831">Ubiquinone biosynthesis</keyword>
<evidence type="ECO:0000313" key="9">
    <source>
        <dbReference type="Proteomes" id="UP001330434"/>
    </source>
</evidence>
<protein>
    <submittedName>
        <fullName evidence="8">COQ9 family protein</fullName>
    </submittedName>
</protein>
<proteinExistence type="inferred from homology"/>
<dbReference type="NCBIfam" id="TIGR02396">
    <property type="entry name" value="diverge_rpsU"/>
    <property type="match status" value="1"/>
</dbReference>
<keyword evidence="4" id="KW-0809">Transit peptide</keyword>